<sequence length="1006" mass="110586">MTEHQIAGIVGAAGISFLIVLVRRKEKAEKLQQRELDNEEARQLSARLAAELVDAETTSNVDWKKTLQRVIPAIVSLKLNSPKFFDTESPGNGSATGFVVDAERGIILTNRHVVGPGPIDAEAVFQNNEEVRVIPIYRDPVHDFGFFKYNPADVKHMSIPSLSLRPEKAIVGTDIRVVGNDAAEKLAIASGTLARLDRDAPMYGFNNYNDFNTFYFQASSGTTGGSSGSPVLNHDGEAIALNAGGKIGTSASFYLPLDRVKRALELIQDGKEVPRGTIQTVFQYKPFDEVRRLGVKPETEAMVRSAFPVETGMLTVSETLPKGPSHGKLQPGDVLVRVNGELITRFVPLETLIDDNVGKKLDLELERSGELIKTSVEVQDLHSVTPSRFIEVGGAVINPLSYQQARNHALSPGAPYVADPGYFLQRSRLSRGSIIHSVNGVKTPTLDALRDYLLSCKDGERVVVKFSKLVDKSEKVEVVHIDRRWFPFCEYTRDDTQGTWHCKNYPWEGASDDVAAKKKPSNKTIGSTTTLPGKNKVEAKLARSLVTVDFDRPFSVNSLSTSNYRGTGLVIDAEKGLVVVDRNTVTDSLGDAMVTFASTIMVPAHVVFVHPVHNFSIVQYDPKLIGSTPIESCKISKSKPMPADPAWLVGLTSTVGRGGHSELASRETIVSGVKWIGLPMPNPPRYQEHNLEMVALQDVVNTEGGVVCTPEGDVQAFWASFSFQQNRRGTKVESQFNRGIPIDIIMESAAALMEGKTPELWDLGVDFEHISLAKGRELGVDQETAEALERDAPDRRTILSVARRWGGTDASKVLKNGDILVAVDGKIVTSFREVEKCTQKPEVNLKIVRDGQEMELAVTTLYMESTEINRIVFWQGLLLQAPPLSVSAQRSISLEDGIYVSCRYSGSPAARYGPPPTSRIKEIDGIKIRSIDDFISVVKAKASNDSVRIKYTDLGGKERLSTLKLEPKYWPTSELVHENGEWHRRRITSDNNDADATAVVTKEASQ</sequence>
<gene>
    <name evidence="4" type="ORF">N0F65_000547</name>
</gene>
<dbReference type="PANTHER" id="PTHR46366">
    <property type="entry name" value="PRO-APOPTOTIC SERINE PROTEASE NMA111"/>
    <property type="match status" value="1"/>
</dbReference>
<comment type="similarity">
    <text evidence="1">Belongs to the peptidase S1C family.</text>
</comment>
<proteinExistence type="inferred from homology"/>
<comment type="caution">
    <text evidence="4">The sequence shown here is derived from an EMBL/GenBank/DDBJ whole genome shotgun (WGS) entry which is preliminary data.</text>
</comment>
<evidence type="ECO:0000313" key="5">
    <source>
        <dbReference type="Proteomes" id="UP001146120"/>
    </source>
</evidence>
<dbReference type="Proteomes" id="UP001146120">
    <property type="component" value="Unassembled WGS sequence"/>
</dbReference>
<keyword evidence="5" id="KW-1185">Reference proteome</keyword>
<name>A0AAV2Z3N0_9STRA</name>
<dbReference type="Gene3D" id="2.30.42.10">
    <property type="match status" value="3"/>
</dbReference>
<evidence type="ECO:0000256" key="2">
    <source>
        <dbReference type="SAM" id="Coils"/>
    </source>
</evidence>
<evidence type="ECO:0000313" key="4">
    <source>
        <dbReference type="EMBL" id="DBA00362.1"/>
    </source>
</evidence>
<dbReference type="PRINTS" id="PR00834">
    <property type="entry name" value="PROTEASES2C"/>
</dbReference>
<dbReference type="GO" id="GO:0004252">
    <property type="term" value="F:serine-type endopeptidase activity"/>
    <property type="evidence" value="ECO:0007669"/>
    <property type="project" value="InterPro"/>
</dbReference>
<dbReference type="SMART" id="SM00228">
    <property type="entry name" value="PDZ"/>
    <property type="match status" value="3"/>
</dbReference>
<dbReference type="InterPro" id="IPR036034">
    <property type="entry name" value="PDZ_sf"/>
</dbReference>
<dbReference type="InterPro" id="IPR001478">
    <property type="entry name" value="PDZ"/>
</dbReference>
<organism evidence="4 5">
    <name type="scientific">Lagenidium giganteum</name>
    <dbReference type="NCBI Taxonomy" id="4803"/>
    <lineage>
        <taxon>Eukaryota</taxon>
        <taxon>Sar</taxon>
        <taxon>Stramenopiles</taxon>
        <taxon>Oomycota</taxon>
        <taxon>Peronosporomycetes</taxon>
        <taxon>Pythiales</taxon>
        <taxon>Pythiaceae</taxon>
    </lineage>
</organism>
<feature type="coiled-coil region" evidence="2">
    <location>
        <begin position="22"/>
        <end position="58"/>
    </location>
</feature>
<reference evidence="4" key="2">
    <citation type="journal article" date="2023" name="Microbiol Resour">
        <title>Decontamination and Annotation of the Draft Genome Sequence of the Oomycete Lagenidium giganteum ARSEF 373.</title>
        <authorList>
            <person name="Morgan W.R."/>
            <person name="Tartar A."/>
        </authorList>
    </citation>
    <scope>NUCLEOTIDE SEQUENCE</scope>
    <source>
        <strain evidence="4">ARSEF 373</strain>
    </source>
</reference>
<feature type="domain" description="PDZ" evidence="3">
    <location>
        <begin position="766"/>
        <end position="851"/>
    </location>
</feature>
<dbReference type="AlphaFoldDB" id="A0AAV2Z3N0"/>
<protein>
    <recommendedName>
        <fullName evidence="3">PDZ domain-containing protein</fullName>
    </recommendedName>
</protein>
<dbReference type="SUPFAM" id="SSF50494">
    <property type="entry name" value="Trypsin-like serine proteases"/>
    <property type="match status" value="2"/>
</dbReference>
<dbReference type="GO" id="GO:0006508">
    <property type="term" value="P:proteolysis"/>
    <property type="evidence" value="ECO:0007669"/>
    <property type="project" value="InterPro"/>
</dbReference>
<dbReference type="Gene3D" id="2.40.10.120">
    <property type="match status" value="1"/>
</dbReference>
<dbReference type="PANTHER" id="PTHR46366:SF1">
    <property type="entry name" value="PDZ DOMAIN-CONTAINING PROTEIN C1685.05"/>
    <property type="match status" value="1"/>
</dbReference>
<dbReference type="EMBL" id="DAKRPA010000065">
    <property type="protein sequence ID" value="DBA00362.1"/>
    <property type="molecule type" value="Genomic_DNA"/>
</dbReference>
<keyword evidence="2" id="KW-0175">Coiled coil</keyword>
<accession>A0AAV2Z3N0</accession>
<reference evidence="4" key="1">
    <citation type="submission" date="2022-11" db="EMBL/GenBank/DDBJ databases">
        <authorList>
            <person name="Morgan W.R."/>
            <person name="Tartar A."/>
        </authorList>
    </citation>
    <scope>NUCLEOTIDE SEQUENCE</scope>
    <source>
        <strain evidence="4">ARSEF 373</strain>
    </source>
</reference>
<evidence type="ECO:0000256" key="1">
    <source>
        <dbReference type="ARBA" id="ARBA00010541"/>
    </source>
</evidence>
<dbReference type="Pfam" id="PF12812">
    <property type="entry name" value="PDZ_1"/>
    <property type="match status" value="1"/>
</dbReference>
<feature type="domain" description="PDZ" evidence="3">
    <location>
        <begin position="888"/>
        <end position="955"/>
    </location>
</feature>
<dbReference type="CDD" id="cd06786">
    <property type="entry name" value="cpPDZ1_ScNma111-like"/>
    <property type="match status" value="1"/>
</dbReference>
<feature type="domain" description="PDZ" evidence="3">
    <location>
        <begin position="291"/>
        <end position="369"/>
    </location>
</feature>
<dbReference type="InterPro" id="IPR001940">
    <property type="entry name" value="Peptidase_S1C"/>
</dbReference>
<dbReference type="SUPFAM" id="SSF50156">
    <property type="entry name" value="PDZ domain-like"/>
    <property type="match status" value="3"/>
</dbReference>
<evidence type="ECO:0000259" key="3">
    <source>
        <dbReference type="SMART" id="SM00228"/>
    </source>
</evidence>
<dbReference type="InterPro" id="IPR009003">
    <property type="entry name" value="Peptidase_S1_PA"/>
</dbReference>
<dbReference type="InterPro" id="IPR025926">
    <property type="entry name" value="PDZ-like_dom"/>
</dbReference>
<dbReference type="Pfam" id="PF13365">
    <property type="entry name" value="Trypsin_2"/>
    <property type="match status" value="1"/>
</dbReference>